<dbReference type="RefSeq" id="XP_007408465.1">
    <property type="nucleotide sequence ID" value="XM_007408403.1"/>
</dbReference>
<organism evidence="3">
    <name type="scientific">Melampsora larici-populina (strain 98AG31 / pathotype 3-4-7)</name>
    <name type="common">Poplar leaf rust fungus</name>
    <dbReference type="NCBI Taxonomy" id="747676"/>
    <lineage>
        <taxon>Eukaryota</taxon>
        <taxon>Fungi</taxon>
        <taxon>Dikarya</taxon>
        <taxon>Basidiomycota</taxon>
        <taxon>Pucciniomycotina</taxon>
        <taxon>Pucciniomycetes</taxon>
        <taxon>Pucciniales</taxon>
        <taxon>Melampsoraceae</taxon>
        <taxon>Melampsora</taxon>
    </lineage>
</organism>
<accession>F4RHD5</accession>
<keyword evidence="3" id="KW-1185">Reference proteome</keyword>
<dbReference type="KEGG" id="mlr:MELLADRAFT_62088"/>
<proteinExistence type="predicted"/>
<evidence type="ECO:0008006" key="4">
    <source>
        <dbReference type="Google" id="ProtNLM"/>
    </source>
</evidence>
<dbReference type="GeneID" id="18929842"/>
<evidence type="ECO:0000313" key="2">
    <source>
        <dbReference type="EMBL" id="EGG08267.1"/>
    </source>
</evidence>
<dbReference type="EMBL" id="GL883101">
    <property type="protein sequence ID" value="EGG08267.1"/>
    <property type="molecule type" value="Genomic_DNA"/>
</dbReference>
<protein>
    <recommendedName>
        <fullName evidence="4">CxC1-like cysteine cluster associated with KDZ transposases domain-containing protein</fullName>
    </recommendedName>
</protein>
<name>F4RHD5_MELLP</name>
<dbReference type="VEuPathDB" id="FungiDB:MELLADRAFT_62088"/>
<dbReference type="InParanoid" id="F4RHD5"/>
<dbReference type="HOGENOM" id="CLU_094293_0_0_1"/>
<evidence type="ECO:0000256" key="1">
    <source>
        <dbReference type="SAM" id="MobiDB-lite"/>
    </source>
</evidence>
<feature type="region of interest" description="Disordered" evidence="1">
    <location>
        <begin position="1"/>
        <end position="28"/>
    </location>
</feature>
<gene>
    <name evidence="2" type="ORF">MELLADRAFT_62088</name>
</gene>
<reference evidence="3" key="1">
    <citation type="journal article" date="2011" name="Proc. Natl. Acad. Sci. U.S.A.">
        <title>Obligate biotrophy features unraveled by the genomic analysis of rust fungi.</title>
        <authorList>
            <person name="Duplessis S."/>
            <person name="Cuomo C.A."/>
            <person name="Lin Y.-C."/>
            <person name="Aerts A."/>
            <person name="Tisserant E."/>
            <person name="Veneault-Fourrey C."/>
            <person name="Joly D.L."/>
            <person name="Hacquard S."/>
            <person name="Amselem J."/>
            <person name="Cantarel B.L."/>
            <person name="Chiu R."/>
            <person name="Coutinho P.M."/>
            <person name="Feau N."/>
            <person name="Field M."/>
            <person name="Frey P."/>
            <person name="Gelhaye E."/>
            <person name="Goldberg J."/>
            <person name="Grabherr M.G."/>
            <person name="Kodira C.D."/>
            <person name="Kohler A."/>
            <person name="Kuees U."/>
            <person name="Lindquist E.A."/>
            <person name="Lucas S.M."/>
            <person name="Mago R."/>
            <person name="Mauceli E."/>
            <person name="Morin E."/>
            <person name="Murat C."/>
            <person name="Pangilinan J.L."/>
            <person name="Park R."/>
            <person name="Pearson M."/>
            <person name="Quesneville H."/>
            <person name="Rouhier N."/>
            <person name="Sakthikumar S."/>
            <person name="Salamov A.A."/>
            <person name="Schmutz J."/>
            <person name="Selles B."/>
            <person name="Shapiro H."/>
            <person name="Tanguay P."/>
            <person name="Tuskan G.A."/>
            <person name="Henrissat B."/>
            <person name="Van de Peer Y."/>
            <person name="Rouze P."/>
            <person name="Ellis J.G."/>
            <person name="Dodds P.N."/>
            <person name="Schein J.E."/>
            <person name="Zhong S."/>
            <person name="Hamelin R.C."/>
            <person name="Grigoriev I.V."/>
            <person name="Szabo L.J."/>
            <person name="Martin F."/>
        </authorList>
    </citation>
    <scope>NUCLEOTIDE SEQUENCE [LARGE SCALE GENOMIC DNA]</scope>
    <source>
        <strain evidence="3">98AG31 / pathotype 3-4-7</strain>
    </source>
</reference>
<dbReference type="AlphaFoldDB" id="F4RHD5"/>
<evidence type="ECO:0000313" key="3">
    <source>
        <dbReference type="Proteomes" id="UP000001072"/>
    </source>
</evidence>
<sequence>MPSLRIIKGKGVNNRSKEPKPTTPLQRQLVQNRKRDLEHAEASHAALTNMLNQEQEARQHPGEMLAENIPAGPDPLDDVGEVEDDIDVNRFMLAGEPPENFGDVDDPILAALRRETHLADCLAHEKQWSWQYAIMLPTFLRARLETSNWGNQLKWNEDLRPPCNCTMRTERDVDLVDLLCELGTMGAGAILAGPLFHIHTPN</sequence>
<dbReference type="Proteomes" id="UP000001072">
    <property type="component" value="Unassembled WGS sequence"/>
</dbReference>